<comment type="caution">
    <text evidence="2">The sequence shown here is derived from an EMBL/GenBank/DDBJ whole genome shotgun (WGS) entry which is preliminary data.</text>
</comment>
<proteinExistence type="predicted"/>
<organism evidence="2 3">
    <name type="scientific">Duganella fentianensis</name>
    <dbReference type="NCBI Taxonomy" id="2692177"/>
    <lineage>
        <taxon>Bacteria</taxon>
        <taxon>Pseudomonadati</taxon>
        <taxon>Pseudomonadota</taxon>
        <taxon>Betaproteobacteria</taxon>
        <taxon>Burkholderiales</taxon>
        <taxon>Oxalobacteraceae</taxon>
        <taxon>Telluria group</taxon>
        <taxon>Duganella</taxon>
    </lineage>
</organism>
<dbReference type="Gene3D" id="3.40.50.1820">
    <property type="entry name" value="alpha/beta hydrolase"/>
    <property type="match status" value="1"/>
</dbReference>
<dbReference type="Pfam" id="PF24096">
    <property type="entry name" value="DUF7379"/>
    <property type="match status" value="1"/>
</dbReference>
<dbReference type="SUPFAM" id="SSF53474">
    <property type="entry name" value="alpha/beta-Hydrolases"/>
    <property type="match status" value="1"/>
</dbReference>
<evidence type="ECO:0000259" key="1">
    <source>
        <dbReference type="Pfam" id="PF24096"/>
    </source>
</evidence>
<name>A0A845HWU3_9BURK</name>
<sequence>MNLTKQEQLQRALNDAARDIVRPPLTLAAVSMPLSAAQIADGNLNIVRNKDTGCIQFIFPGHRAPQLDSAPASAMDWLVHAALRVREEITQGMIDTMESHSKPERLLKLGASWQQPATAQDLAGARGRKVLLMVHGICSSSEGAFCELERDGTLATLVEHYQGQVYGYDHWTIAKTPQQNALDLLQLLPADGQWQLDLLCHSRGGLVVRSLLTEATQDSTLAAVRSARQGRIASVGKAIFVAAANQGTPLAQPADVQSFLNIAAMLATISGALGLDLVIALARLVLNQGLQRPSIAALASQSALQAQLATGSSLLAAAQVFYARADFAYGGSALEQTGALINHLLISADNDVIVPYDSVLLPEAVPAADHLLDFGTPQKRQSEVWHTEFFRQPAMREFILQAVRSPA</sequence>
<dbReference type="Proteomes" id="UP000444316">
    <property type="component" value="Unassembled WGS sequence"/>
</dbReference>
<gene>
    <name evidence="2" type="ORF">GTP23_11080</name>
</gene>
<evidence type="ECO:0000313" key="3">
    <source>
        <dbReference type="Proteomes" id="UP000444316"/>
    </source>
</evidence>
<keyword evidence="3" id="KW-1185">Reference proteome</keyword>
<accession>A0A845HWU3</accession>
<dbReference type="RefSeq" id="WP_161035175.1">
    <property type="nucleotide sequence ID" value="NZ_WWCL01000002.1"/>
</dbReference>
<reference evidence="2" key="1">
    <citation type="submission" date="2019-12" db="EMBL/GenBank/DDBJ databases">
        <title>Novel species isolated from a subtropical stream in China.</title>
        <authorList>
            <person name="Lu H."/>
        </authorList>
    </citation>
    <scope>NUCLEOTIDE SEQUENCE [LARGE SCALE GENOMIC DNA]</scope>
    <source>
        <strain evidence="2">FT93W</strain>
    </source>
</reference>
<dbReference type="InterPro" id="IPR055803">
    <property type="entry name" value="DUF7379"/>
</dbReference>
<dbReference type="AlphaFoldDB" id="A0A845HWU3"/>
<dbReference type="EMBL" id="WWCL01000002">
    <property type="protein sequence ID" value="MYN45590.1"/>
    <property type="molecule type" value="Genomic_DNA"/>
</dbReference>
<dbReference type="InterPro" id="IPR029058">
    <property type="entry name" value="AB_hydrolase_fold"/>
</dbReference>
<feature type="domain" description="DUF7379" evidence="1">
    <location>
        <begin position="131"/>
        <end position="291"/>
    </location>
</feature>
<evidence type="ECO:0000313" key="2">
    <source>
        <dbReference type="EMBL" id="MYN45590.1"/>
    </source>
</evidence>
<protein>
    <recommendedName>
        <fullName evidence="1">DUF7379 domain-containing protein</fullName>
    </recommendedName>
</protein>